<accession>A0A1Y6BNX9</accession>
<sequence length="365" mass="39602">MVNKRECTWLLFGVLSLLEAQQVWASEIEGSRIYRSAYYLGRGDTGIAAADDHEAIFYNPAGLARGKGLYKETVFASPTLVISNDTKDLARKYLVEEDNSASTLREHVGKNQHVELNNFSGIVFRRAALGAMVSSANNVLLYKSPENRAVEVLDADSTTNVAGTFSMAEGFFNQFLLVGTTIKYVAQTYSEVSVNVIDSSNISDQLGDSANQSTYSGLGADLGMMLQWDGRSPFSLGLTIENVGGLKLISDTEGVNDRSLPQTINAGAAIDTGTKLSRLKFFLDVRDLSNQVSDNFLLKTHIGGELSFANFFGMTFGINQGYPGVGAFVDAVVFRTDIGVYTQEMGSFAGSRGDTRLYLRLVTGI</sequence>
<dbReference type="Gene3D" id="2.40.160.60">
    <property type="entry name" value="Outer membrane protein transport protein (OMPP1/FadL/TodX)"/>
    <property type="match status" value="1"/>
</dbReference>
<name>A0A1Y6BNX9_9BACT</name>
<evidence type="ECO:0000313" key="1">
    <source>
        <dbReference type="EMBL" id="SMF21857.1"/>
    </source>
</evidence>
<dbReference type="Pfam" id="PF13729">
    <property type="entry name" value="TraF_2"/>
    <property type="match status" value="1"/>
</dbReference>
<dbReference type="InterPro" id="IPR032811">
    <property type="entry name" value="Put_conjugal_transfer"/>
</dbReference>
<dbReference type="OrthoDB" id="5290811at2"/>
<dbReference type="RefSeq" id="WP_132318394.1">
    <property type="nucleotide sequence ID" value="NZ_FWZT01000007.1"/>
</dbReference>
<dbReference type="EMBL" id="FWZT01000007">
    <property type="protein sequence ID" value="SMF21857.1"/>
    <property type="molecule type" value="Genomic_DNA"/>
</dbReference>
<protein>
    <submittedName>
        <fullName evidence="1">Plasmid transfer operon, TraF, protein</fullName>
    </submittedName>
</protein>
<keyword evidence="2" id="KW-1185">Reference proteome</keyword>
<gene>
    <name evidence="1" type="ORF">SAMN06296036_107142</name>
</gene>
<organism evidence="1 2">
    <name type="scientific">Pseudobacteriovorax antillogorgiicola</name>
    <dbReference type="NCBI Taxonomy" id="1513793"/>
    <lineage>
        <taxon>Bacteria</taxon>
        <taxon>Pseudomonadati</taxon>
        <taxon>Bdellovibrionota</taxon>
        <taxon>Oligoflexia</taxon>
        <taxon>Oligoflexales</taxon>
        <taxon>Pseudobacteriovoracaceae</taxon>
        <taxon>Pseudobacteriovorax</taxon>
    </lineage>
</organism>
<dbReference type="Proteomes" id="UP000192907">
    <property type="component" value="Unassembled WGS sequence"/>
</dbReference>
<evidence type="ECO:0000313" key="2">
    <source>
        <dbReference type="Proteomes" id="UP000192907"/>
    </source>
</evidence>
<proteinExistence type="predicted"/>
<dbReference type="AlphaFoldDB" id="A0A1Y6BNX9"/>
<reference evidence="2" key="1">
    <citation type="submission" date="2017-04" db="EMBL/GenBank/DDBJ databases">
        <authorList>
            <person name="Varghese N."/>
            <person name="Submissions S."/>
        </authorList>
    </citation>
    <scope>NUCLEOTIDE SEQUENCE [LARGE SCALE GENOMIC DNA]</scope>
    <source>
        <strain evidence="2">RKEM611</strain>
    </source>
</reference>